<comment type="caution">
    <text evidence="3">The sequence shown here is derived from an EMBL/GenBank/DDBJ whole genome shotgun (WGS) entry which is preliminary data.</text>
</comment>
<evidence type="ECO:0000313" key="3">
    <source>
        <dbReference type="EMBL" id="OUC76801.1"/>
    </source>
</evidence>
<accession>A0A243Q733</accession>
<dbReference type="Pfam" id="PF02720">
    <property type="entry name" value="DUF222"/>
    <property type="match status" value="1"/>
</dbReference>
<proteinExistence type="inferred from homology"/>
<dbReference type="GO" id="GO:0003676">
    <property type="term" value="F:nucleic acid binding"/>
    <property type="evidence" value="ECO:0007669"/>
    <property type="project" value="InterPro"/>
</dbReference>
<gene>
    <name evidence="3" type="ORF">CA982_19945</name>
</gene>
<keyword evidence="4" id="KW-1185">Reference proteome</keyword>
<reference evidence="3 4" key="1">
    <citation type="submission" date="2017-05" db="EMBL/GenBank/DDBJ databases">
        <title>Biotechnological potential of actinobacteria isolated from South African environments.</title>
        <authorList>
            <person name="Le Roes-Hill M."/>
            <person name="Prins A."/>
            <person name="Durrell K.A."/>
        </authorList>
    </citation>
    <scope>NUCLEOTIDE SEQUENCE [LARGE SCALE GENOMIC DNA]</scope>
    <source>
        <strain evidence="3">BS2</strain>
    </source>
</reference>
<keyword evidence="3" id="KW-0378">Hydrolase</keyword>
<dbReference type="RefSeq" id="WP_086536993.1">
    <property type="nucleotide sequence ID" value="NZ_NGFO01000027.1"/>
</dbReference>
<evidence type="ECO:0000256" key="1">
    <source>
        <dbReference type="ARBA" id="ARBA00023450"/>
    </source>
</evidence>
<dbReference type="AlphaFoldDB" id="A0A243Q733"/>
<dbReference type="CDD" id="cd00085">
    <property type="entry name" value="HNHc"/>
    <property type="match status" value="1"/>
</dbReference>
<name>A0A243Q733_9ACTN</name>
<keyword evidence="3" id="KW-0540">Nuclease</keyword>
<dbReference type="Proteomes" id="UP000194632">
    <property type="component" value="Unassembled WGS sequence"/>
</dbReference>
<dbReference type="EMBL" id="NGFO01000027">
    <property type="protein sequence ID" value="OUC76801.1"/>
    <property type="molecule type" value="Genomic_DNA"/>
</dbReference>
<feature type="domain" description="HNH nuclease" evidence="2">
    <location>
        <begin position="317"/>
        <end position="367"/>
    </location>
</feature>
<dbReference type="Pfam" id="PF01844">
    <property type="entry name" value="HNH"/>
    <property type="match status" value="1"/>
</dbReference>
<organism evidence="3 4">
    <name type="scientific">Gordonia lacunae</name>
    <dbReference type="NCBI Taxonomy" id="417102"/>
    <lineage>
        <taxon>Bacteria</taxon>
        <taxon>Bacillati</taxon>
        <taxon>Actinomycetota</taxon>
        <taxon>Actinomycetes</taxon>
        <taxon>Mycobacteriales</taxon>
        <taxon>Gordoniaceae</taxon>
        <taxon>Gordonia</taxon>
    </lineage>
</organism>
<dbReference type="OrthoDB" id="3513062at2"/>
<dbReference type="GO" id="GO:0004519">
    <property type="term" value="F:endonuclease activity"/>
    <property type="evidence" value="ECO:0007669"/>
    <property type="project" value="UniProtKB-KW"/>
</dbReference>
<dbReference type="InterPro" id="IPR003870">
    <property type="entry name" value="DUF222"/>
</dbReference>
<dbReference type="STRING" id="417102.CA982_19945"/>
<keyword evidence="3" id="KW-0255">Endonuclease</keyword>
<evidence type="ECO:0000259" key="2">
    <source>
        <dbReference type="SMART" id="SM00507"/>
    </source>
</evidence>
<comment type="similarity">
    <text evidence="1">Belongs to the Rv1128c/1148c/1588c/1702c/1945/3466 family.</text>
</comment>
<dbReference type="SMART" id="SM00507">
    <property type="entry name" value="HNHc"/>
    <property type="match status" value="1"/>
</dbReference>
<dbReference type="GO" id="GO:0008270">
    <property type="term" value="F:zinc ion binding"/>
    <property type="evidence" value="ECO:0007669"/>
    <property type="project" value="InterPro"/>
</dbReference>
<dbReference type="InterPro" id="IPR002711">
    <property type="entry name" value="HNH"/>
</dbReference>
<sequence>MTSITELRDTLISLQPPPDDGSGRAVFDRLDELRVLRNVVEHQIAVHIALLEASGAPARAGSTTRSWLIEMGMPPAVAHRGVRIAGGLGSVPKVAGCAAEGYLAAECVDAVVRGIAFIDKQTPAPLSDDDRSGFESELLAQAFSGATPAEIDGSARTIAMRVADTDPNAVTAADDASLNNLHTRVTEEGRVAIAADVTAVIGEKFLSMIDERSCPRPEPDGADDRRDVGQRRADGLELLLDQAAIGAAMTTAGAPRTQLLVTIPADGVDPARLPWVGAVSGSTARRLSCDGGVAEIVLDAEGVPLQMGTTKRLFPHHLRQAIIVRDVCCVKCGAPAAHTQVHDLVAWVDGGPTDLDNGCLLCQRCHTQVHHHGWKVVMGPDRHPWLIPPADIDPKRLPRPAYNRRTMRLDDVLA</sequence>
<evidence type="ECO:0000313" key="4">
    <source>
        <dbReference type="Proteomes" id="UP000194632"/>
    </source>
</evidence>
<dbReference type="InterPro" id="IPR003615">
    <property type="entry name" value="HNH_nuc"/>
</dbReference>
<dbReference type="Gene3D" id="1.10.30.50">
    <property type="match status" value="1"/>
</dbReference>
<protein>
    <submittedName>
        <fullName evidence="3">HNH endonuclease</fullName>
    </submittedName>
</protein>